<evidence type="ECO:0000256" key="1">
    <source>
        <dbReference type="ARBA" id="ARBA00008936"/>
    </source>
</evidence>
<keyword evidence="4" id="KW-0375">Hydrogen ion transport</keyword>
<dbReference type="Pfam" id="PF02874">
    <property type="entry name" value="ATP-synt_ab_N"/>
    <property type="match status" value="1"/>
</dbReference>
<evidence type="ECO:0000256" key="8">
    <source>
        <dbReference type="ARBA" id="ARBA00023196"/>
    </source>
</evidence>
<dbReference type="GO" id="GO:0043531">
    <property type="term" value="F:ADP binding"/>
    <property type="evidence" value="ECO:0007669"/>
    <property type="project" value="TreeGrafter"/>
</dbReference>
<evidence type="ECO:0000256" key="7">
    <source>
        <dbReference type="ARBA" id="ARBA00023136"/>
    </source>
</evidence>
<dbReference type="SUPFAM" id="SSF50615">
    <property type="entry name" value="N-terminal domain of alpha and beta subunits of F1 ATP synthase"/>
    <property type="match status" value="1"/>
</dbReference>
<dbReference type="PANTHER" id="PTHR48082:SF2">
    <property type="entry name" value="ATP SYNTHASE SUBUNIT ALPHA, MITOCHONDRIAL"/>
    <property type="match status" value="1"/>
</dbReference>
<keyword evidence="2" id="KW-0813">Transport</keyword>
<dbReference type="InterPro" id="IPR005294">
    <property type="entry name" value="ATP_synth_F1_asu"/>
</dbReference>
<keyword evidence="7" id="KW-0472">Membrane</keyword>
<comment type="similarity">
    <text evidence="1">Belongs to the ATPase alpha/beta chains family.</text>
</comment>
<gene>
    <name evidence="11" type="ORF">GIB67_003920</name>
</gene>
<dbReference type="Gene3D" id="3.40.50.300">
    <property type="entry name" value="P-loop containing nucleotide triphosphate hydrolases"/>
    <property type="match status" value="1"/>
</dbReference>
<evidence type="ECO:0000256" key="3">
    <source>
        <dbReference type="ARBA" id="ARBA00022741"/>
    </source>
</evidence>
<evidence type="ECO:0000256" key="6">
    <source>
        <dbReference type="ARBA" id="ARBA00023065"/>
    </source>
</evidence>
<keyword evidence="8" id="KW-0139">CF(1)</keyword>
<feature type="domain" description="ATPase F1/V1/A1 complex alpha/beta subunit N-terminal" evidence="10">
    <location>
        <begin position="32"/>
        <end position="92"/>
    </location>
</feature>
<dbReference type="GO" id="GO:0005524">
    <property type="term" value="F:ATP binding"/>
    <property type="evidence" value="ECO:0007669"/>
    <property type="project" value="UniProtKB-KW"/>
</dbReference>
<evidence type="ECO:0000256" key="2">
    <source>
        <dbReference type="ARBA" id="ARBA00022448"/>
    </source>
</evidence>
<keyword evidence="12" id="KW-1185">Reference proteome</keyword>
<dbReference type="CDD" id="cd18116">
    <property type="entry name" value="ATP-synt_F1_alpha_N"/>
    <property type="match status" value="1"/>
</dbReference>
<dbReference type="AlphaFoldDB" id="A0A7J7LKA7"/>
<evidence type="ECO:0000259" key="10">
    <source>
        <dbReference type="Pfam" id="PF02874"/>
    </source>
</evidence>
<name>A0A7J7LKA7_9MAGN</name>
<evidence type="ECO:0000256" key="5">
    <source>
        <dbReference type="ARBA" id="ARBA00022840"/>
    </source>
</evidence>
<dbReference type="InterPro" id="IPR027417">
    <property type="entry name" value="P-loop_NTPase"/>
</dbReference>
<evidence type="ECO:0000256" key="9">
    <source>
        <dbReference type="ARBA" id="ARBA00023310"/>
    </source>
</evidence>
<keyword evidence="3" id="KW-0547">Nucleotide-binding</keyword>
<keyword evidence="6" id="KW-0406">Ion transport</keyword>
<proteinExistence type="inferred from homology"/>
<dbReference type="Gene3D" id="2.40.30.20">
    <property type="match status" value="1"/>
</dbReference>
<keyword evidence="5" id="KW-0067">ATP-binding</keyword>
<comment type="caution">
    <text evidence="11">The sequence shown here is derived from an EMBL/GenBank/DDBJ whole genome shotgun (WGS) entry which is preliminary data.</text>
</comment>
<protein>
    <recommendedName>
        <fullName evidence="10">ATPase F1/V1/A1 complex alpha/beta subunit N-terminal domain-containing protein</fullName>
    </recommendedName>
</protein>
<sequence length="220" mass="24147">MVTLRADKISNIIRERIEQYTREVKIVNTGTLQVGDDIARIHGLDEVISGELVEFDEGTIGISLNLESNNVGVILIGDGLMIQEGSSVKATGRIAQIPMIESYLGRVVNVLAKPIDGGGKISASESRLIESPTPDKLTASVVHEKEMASVLTFFLNKIIGIEEERDTMHDKMITKGVKCEMGLLRSEYLECFISKLGALTRGLEDQGRDIVVAIVLEFKF</sequence>
<organism evidence="11 12">
    <name type="scientific">Kingdonia uniflora</name>
    <dbReference type="NCBI Taxonomy" id="39325"/>
    <lineage>
        <taxon>Eukaryota</taxon>
        <taxon>Viridiplantae</taxon>
        <taxon>Streptophyta</taxon>
        <taxon>Embryophyta</taxon>
        <taxon>Tracheophyta</taxon>
        <taxon>Spermatophyta</taxon>
        <taxon>Magnoliopsida</taxon>
        <taxon>Ranunculales</taxon>
        <taxon>Circaeasteraceae</taxon>
        <taxon>Kingdonia</taxon>
    </lineage>
</organism>
<evidence type="ECO:0000256" key="4">
    <source>
        <dbReference type="ARBA" id="ARBA00022781"/>
    </source>
</evidence>
<dbReference type="Proteomes" id="UP000541444">
    <property type="component" value="Unassembled WGS sequence"/>
</dbReference>
<dbReference type="InterPro" id="IPR023366">
    <property type="entry name" value="ATP_synth_asu-like_sf"/>
</dbReference>
<accession>A0A7J7LKA7</accession>
<dbReference type="InterPro" id="IPR004100">
    <property type="entry name" value="ATPase_F1/V1/A1_a/bsu_N"/>
</dbReference>
<dbReference type="OrthoDB" id="30023at2759"/>
<keyword evidence="9" id="KW-0066">ATP synthesis</keyword>
<dbReference type="EMBL" id="JACGCM010002226">
    <property type="protein sequence ID" value="KAF6142964.1"/>
    <property type="molecule type" value="Genomic_DNA"/>
</dbReference>
<reference evidence="11 12" key="1">
    <citation type="journal article" date="2020" name="IScience">
        <title>Genome Sequencing of the Endangered Kingdonia uniflora (Circaeasteraceae, Ranunculales) Reveals Potential Mechanisms of Evolutionary Specialization.</title>
        <authorList>
            <person name="Sun Y."/>
            <person name="Deng T."/>
            <person name="Zhang A."/>
            <person name="Moore M.J."/>
            <person name="Landis J.B."/>
            <person name="Lin N."/>
            <person name="Zhang H."/>
            <person name="Zhang X."/>
            <person name="Huang J."/>
            <person name="Zhang X."/>
            <person name="Sun H."/>
            <person name="Wang H."/>
        </authorList>
    </citation>
    <scope>NUCLEOTIDE SEQUENCE [LARGE SCALE GENOMIC DNA]</scope>
    <source>
        <strain evidence="11">TB1705</strain>
        <tissue evidence="11">Leaf</tissue>
    </source>
</reference>
<evidence type="ECO:0000313" key="12">
    <source>
        <dbReference type="Proteomes" id="UP000541444"/>
    </source>
</evidence>
<dbReference type="GO" id="GO:0046933">
    <property type="term" value="F:proton-transporting ATP synthase activity, rotational mechanism"/>
    <property type="evidence" value="ECO:0007669"/>
    <property type="project" value="InterPro"/>
</dbReference>
<dbReference type="InterPro" id="IPR036121">
    <property type="entry name" value="ATPase_F1/V1/A1_a/bsu_N_sf"/>
</dbReference>
<dbReference type="GO" id="GO:0045259">
    <property type="term" value="C:proton-transporting ATP synthase complex"/>
    <property type="evidence" value="ECO:0007669"/>
    <property type="project" value="UniProtKB-KW"/>
</dbReference>
<dbReference type="FunFam" id="2.40.30.20:FF:000001">
    <property type="entry name" value="ATP synthase subunit alpha"/>
    <property type="match status" value="1"/>
</dbReference>
<evidence type="ECO:0000313" key="11">
    <source>
        <dbReference type="EMBL" id="KAF6142964.1"/>
    </source>
</evidence>
<dbReference type="PANTHER" id="PTHR48082">
    <property type="entry name" value="ATP SYNTHASE SUBUNIT ALPHA, MITOCHONDRIAL"/>
    <property type="match status" value="1"/>
</dbReference>